<sequence length="103" mass="11296">MAVHSKNGLLPVVLSGQVLVLEAPREGLALPVVTQVIRPGEEGETSLVLSLSWVLLAFLSTRSLHRKEKKFDKLQFQERSKFSTETLANVDGKSETKAKVKPG</sequence>
<gene>
    <name evidence="1" type="ORF">IQ249_19480</name>
</gene>
<proteinExistence type="predicted"/>
<name>A0A8J7JDW8_9CYAN</name>
<dbReference type="InterPro" id="IPR010903">
    <property type="entry name" value="DUF1517"/>
</dbReference>
<dbReference type="Pfam" id="PF07466">
    <property type="entry name" value="DUF1517"/>
    <property type="match status" value="1"/>
</dbReference>
<dbReference type="Proteomes" id="UP000654482">
    <property type="component" value="Unassembled WGS sequence"/>
</dbReference>
<comment type="caution">
    <text evidence="1">The sequence shown here is derived from an EMBL/GenBank/DDBJ whole genome shotgun (WGS) entry which is preliminary data.</text>
</comment>
<dbReference type="EMBL" id="JADEWZ010000037">
    <property type="protein sequence ID" value="MBE9118080.1"/>
    <property type="molecule type" value="Genomic_DNA"/>
</dbReference>
<evidence type="ECO:0000313" key="2">
    <source>
        <dbReference type="Proteomes" id="UP000654482"/>
    </source>
</evidence>
<dbReference type="AlphaFoldDB" id="A0A8J7JDW8"/>
<keyword evidence="2" id="KW-1185">Reference proteome</keyword>
<accession>A0A8J7JDW8</accession>
<protein>
    <submittedName>
        <fullName evidence="1">DUF1517 domain-containing protein</fullName>
    </submittedName>
</protein>
<reference evidence="1" key="1">
    <citation type="submission" date="2020-10" db="EMBL/GenBank/DDBJ databases">
        <authorList>
            <person name="Castelo-Branco R."/>
            <person name="Eusebio N."/>
            <person name="Adriana R."/>
            <person name="Vieira A."/>
            <person name="Brugerolle De Fraissinette N."/>
            <person name="Rezende De Castro R."/>
            <person name="Schneider M.P."/>
            <person name="Vasconcelos V."/>
            <person name="Leao P.N."/>
        </authorList>
    </citation>
    <scope>NUCLEOTIDE SEQUENCE</scope>
    <source>
        <strain evidence="1">LEGE 07157</strain>
    </source>
</reference>
<evidence type="ECO:0000313" key="1">
    <source>
        <dbReference type="EMBL" id="MBE9118080.1"/>
    </source>
</evidence>
<dbReference type="RefSeq" id="WP_194031167.1">
    <property type="nucleotide sequence ID" value="NZ_JADEWZ010000037.1"/>
</dbReference>
<organism evidence="1 2">
    <name type="scientific">Lusitaniella coriacea LEGE 07157</name>
    <dbReference type="NCBI Taxonomy" id="945747"/>
    <lineage>
        <taxon>Bacteria</taxon>
        <taxon>Bacillati</taxon>
        <taxon>Cyanobacteriota</taxon>
        <taxon>Cyanophyceae</taxon>
        <taxon>Spirulinales</taxon>
        <taxon>Lusitaniellaceae</taxon>
        <taxon>Lusitaniella</taxon>
    </lineage>
</organism>